<evidence type="ECO:0000256" key="5">
    <source>
        <dbReference type="ARBA" id="ARBA00038359"/>
    </source>
</evidence>
<evidence type="ECO:0000256" key="1">
    <source>
        <dbReference type="ARBA" id="ARBA00004141"/>
    </source>
</evidence>
<proteinExistence type="inferred from homology"/>
<organism evidence="9 10">
    <name type="scientific">Zymoseptoria tritici ST99CH_1A5</name>
    <dbReference type="NCBI Taxonomy" id="1276529"/>
    <lineage>
        <taxon>Eukaryota</taxon>
        <taxon>Fungi</taxon>
        <taxon>Dikarya</taxon>
        <taxon>Ascomycota</taxon>
        <taxon>Pezizomycotina</taxon>
        <taxon>Dothideomycetes</taxon>
        <taxon>Dothideomycetidae</taxon>
        <taxon>Mycosphaerellales</taxon>
        <taxon>Mycosphaerellaceae</taxon>
        <taxon>Zymoseptoria</taxon>
    </lineage>
</organism>
<evidence type="ECO:0000256" key="7">
    <source>
        <dbReference type="SAM" id="Phobius"/>
    </source>
</evidence>
<evidence type="ECO:0000313" key="10">
    <source>
        <dbReference type="Proteomes" id="UP000215453"/>
    </source>
</evidence>
<feature type="region of interest" description="Disordered" evidence="6">
    <location>
        <begin position="415"/>
        <end position="448"/>
    </location>
</feature>
<keyword evidence="3 7" id="KW-1133">Transmembrane helix</keyword>
<protein>
    <recommendedName>
        <fullName evidence="8">Rhodopsin domain-containing protein</fullName>
    </recommendedName>
</protein>
<feature type="transmembrane region" description="Helical" evidence="7">
    <location>
        <begin position="20"/>
        <end position="42"/>
    </location>
</feature>
<keyword evidence="4 7" id="KW-0472">Membrane</keyword>
<comment type="subcellular location">
    <subcellularLocation>
        <location evidence="1">Membrane</location>
        <topology evidence="1">Multi-pass membrane protein</topology>
    </subcellularLocation>
</comment>
<dbReference type="Proteomes" id="UP000215453">
    <property type="component" value="Chromosome 3"/>
</dbReference>
<gene>
    <name evidence="9" type="ORF">ZT1A5_G4141</name>
</gene>
<accession>A0A1Y6LJN3</accession>
<feature type="region of interest" description="Disordered" evidence="6">
    <location>
        <begin position="338"/>
        <end position="375"/>
    </location>
</feature>
<feature type="transmembrane region" description="Helical" evidence="7">
    <location>
        <begin position="216"/>
        <end position="241"/>
    </location>
</feature>
<dbReference type="InterPro" id="IPR049326">
    <property type="entry name" value="Rhodopsin_dom_fungi"/>
</dbReference>
<feature type="compositionally biased region" description="Polar residues" evidence="6">
    <location>
        <begin position="343"/>
        <end position="356"/>
    </location>
</feature>
<dbReference type="InterPro" id="IPR052337">
    <property type="entry name" value="SAT4-like"/>
</dbReference>
<reference evidence="9 10" key="1">
    <citation type="submission" date="2016-10" db="EMBL/GenBank/DDBJ databases">
        <authorList>
            <person name="Varghese N."/>
        </authorList>
    </citation>
    <scope>NUCLEOTIDE SEQUENCE [LARGE SCALE GENOMIC DNA]</scope>
</reference>
<feature type="transmembrane region" description="Helical" evidence="7">
    <location>
        <begin position="261"/>
        <end position="281"/>
    </location>
</feature>
<evidence type="ECO:0000256" key="2">
    <source>
        <dbReference type="ARBA" id="ARBA00022692"/>
    </source>
</evidence>
<comment type="similarity">
    <text evidence="5">Belongs to the SAT4 family.</text>
</comment>
<feature type="transmembrane region" description="Helical" evidence="7">
    <location>
        <begin position="132"/>
        <end position="160"/>
    </location>
</feature>
<evidence type="ECO:0000259" key="8">
    <source>
        <dbReference type="Pfam" id="PF20684"/>
    </source>
</evidence>
<feature type="compositionally biased region" description="Low complexity" evidence="6">
    <location>
        <begin position="418"/>
        <end position="433"/>
    </location>
</feature>
<feature type="transmembrane region" description="Helical" evidence="7">
    <location>
        <begin position="98"/>
        <end position="120"/>
    </location>
</feature>
<feature type="transmembrane region" description="Helical" evidence="7">
    <location>
        <begin position="180"/>
        <end position="204"/>
    </location>
</feature>
<dbReference type="EMBL" id="LT882678">
    <property type="protein sequence ID" value="SMY22701.1"/>
    <property type="molecule type" value="Genomic_DNA"/>
</dbReference>
<dbReference type="PANTHER" id="PTHR33048:SF47">
    <property type="entry name" value="INTEGRAL MEMBRANE PROTEIN-RELATED"/>
    <property type="match status" value="1"/>
</dbReference>
<evidence type="ECO:0000313" key="9">
    <source>
        <dbReference type="EMBL" id="SMY22701.1"/>
    </source>
</evidence>
<dbReference type="PANTHER" id="PTHR33048">
    <property type="entry name" value="PTH11-LIKE INTEGRAL MEMBRANE PROTEIN (AFU_ORTHOLOGUE AFUA_5G11245)"/>
    <property type="match status" value="1"/>
</dbReference>
<feature type="domain" description="Rhodopsin" evidence="8">
    <location>
        <begin position="39"/>
        <end position="275"/>
    </location>
</feature>
<sequence length="592" mass="64518">MALIPRAASSFIHYEQIPFIVFTIILMVITLLSTCFGIHRRISVSGKLLVEDVFALLATIAALALSSTFTIATFYGVGKSNDDLNDGDNLEIIRKVSVVALYSYIAAVLFLRTSFLLLYLRLDRRIIMRWIVLALSPVVLTQTCSLVIGAAFSCAPPTLIWTTSIASSGRCWTSGSIQTFLNVSGILVSAVDASILAASLSMAGTRRGLRAKKWSVIVPFVLGALTIIAGCVRCYYAWTLVDANHPYRKVAFPAMFAQVEVHLALICCSVLTVTGLLPLALKEISRRNTLALPPARPWSVPFRLGQTPPLTPKAVLQPQMTMAKNSKQRLQLTIPERPLLRSGPTSDSPQITSAVSPMSAVYDQESPTLGGSSPRWKNEELWSSVPASPDTIKSVNFSRPRFMPMRSGKTPVLVRIPSRSGTSSSTYSQSTVTAQAPEKAQDGESNVRTAYSNAKRWSYSRRFPVKPSNSAPSSTTNTTPVIALFPKDAPQLPPLRLSVDSARTRNSSRPVTGRSSTVPSIAEVHELEARPRPWVPRRTNSNVSTTSSIHLSVRMPSIEGRLEGQAPWIYDAAGKVIVPQKQKRSMSLHSAG</sequence>
<dbReference type="GO" id="GO:0016020">
    <property type="term" value="C:membrane"/>
    <property type="evidence" value="ECO:0007669"/>
    <property type="project" value="UniProtKB-SubCell"/>
</dbReference>
<keyword evidence="2 7" id="KW-0812">Transmembrane</keyword>
<name>A0A1Y6LJN3_ZYMTR</name>
<evidence type="ECO:0000256" key="3">
    <source>
        <dbReference type="ARBA" id="ARBA00022989"/>
    </source>
</evidence>
<feature type="transmembrane region" description="Helical" evidence="7">
    <location>
        <begin position="54"/>
        <end position="78"/>
    </location>
</feature>
<dbReference type="Pfam" id="PF20684">
    <property type="entry name" value="Fung_rhodopsin"/>
    <property type="match status" value="1"/>
</dbReference>
<dbReference type="AlphaFoldDB" id="A0A1Y6LJN3"/>
<evidence type="ECO:0000256" key="4">
    <source>
        <dbReference type="ARBA" id="ARBA00023136"/>
    </source>
</evidence>
<evidence type="ECO:0000256" key="6">
    <source>
        <dbReference type="SAM" id="MobiDB-lite"/>
    </source>
</evidence>